<protein>
    <recommendedName>
        <fullName evidence="3">Rna-directed dna polymerase from mobile element jockey-like</fullName>
    </recommendedName>
</protein>
<keyword evidence="2" id="KW-1185">Reference proteome</keyword>
<gene>
    <name evidence="1" type="ORF">WISP_33229</name>
</gene>
<dbReference type="Proteomes" id="UP001145742">
    <property type="component" value="Unassembled WGS sequence"/>
</dbReference>
<dbReference type="PANTHER" id="PTHR33332">
    <property type="entry name" value="REVERSE TRANSCRIPTASE DOMAIN-CONTAINING PROTEIN"/>
    <property type="match status" value="1"/>
</dbReference>
<evidence type="ECO:0000313" key="1">
    <source>
        <dbReference type="EMBL" id="KAJ7423580.1"/>
    </source>
</evidence>
<organism evidence="1 2">
    <name type="scientific">Willisornis vidua</name>
    <name type="common">Xingu scale-backed antbird</name>
    <dbReference type="NCBI Taxonomy" id="1566151"/>
    <lineage>
        <taxon>Eukaryota</taxon>
        <taxon>Metazoa</taxon>
        <taxon>Chordata</taxon>
        <taxon>Craniata</taxon>
        <taxon>Vertebrata</taxon>
        <taxon>Euteleostomi</taxon>
        <taxon>Archelosauria</taxon>
        <taxon>Archosauria</taxon>
        <taxon>Dinosauria</taxon>
        <taxon>Saurischia</taxon>
        <taxon>Theropoda</taxon>
        <taxon>Coelurosauria</taxon>
        <taxon>Aves</taxon>
        <taxon>Neognathae</taxon>
        <taxon>Neoaves</taxon>
        <taxon>Telluraves</taxon>
        <taxon>Australaves</taxon>
        <taxon>Passeriformes</taxon>
        <taxon>Thamnophilidae</taxon>
        <taxon>Willisornis</taxon>
    </lineage>
</organism>
<dbReference type="EMBL" id="WHWB01032803">
    <property type="protein sequence ID" value="KAJ7423580.1"/>
    <property type="molecule type" value="Genomic_DNA"/>
</dbReference>
<accession>A0ABQ9DQP6</accession>
<comment type="caution">
    <text evidence="1">The sequence shown here is derived from an EMBL/GenBank/DDBJ whole genome shotgun (WGS) entry which is preliminary data.</text>
</comment>
<sequence>MKELAKSLSVIYQQSWLNGEVPAAWKLANVMPVYKKGWKDDPGNYRDFGMLVDSRLNVSLQCAQVAKDADGILACISSSVSSSSRQMIIPQYSALVRQHLEYCIQFQAPDFKKDIDILSVSSDRQQDL</sequence>
<evidence type="ECO:0000313" key="2">
    <source>
        <dbReference type="Proteomes" id="UP001145742"/>
    </source>
</evidence>
<reference evidence="1" key="1">
    <citation type="submission" date="2019-10" db="EMBL/GenBank/DDBJ databases">
        <authorList>
            <person name="Soares A.E.R."/>
            <person name="Aleixo A."/>
            <person name="Schneider P."/>
            <person name="Miyaki C.Y."/>
            <person name="Schneider M.P."/>
            <person name="Mello C."/>
            <person name="Vasconcelos A.T.R."/>
        </authorList>
    </citation>
    <scope>NUCLEOTIDE SEQUENCE</scope>
    <source>
        <tissue evidence="1">Muscle</tissue>
    </source>
</reference>
<proteinExistence type="predicted"/>
<evidence type="ECO:0008006" key="3">
    <source>
        <dbReference type="Google" id="ProtNLM"/>
    </source>
</evidence>
<name>A0ABQ9DQP6_9PASS</name>